<reference evidence="1" key="1">
    <citation type="submission" date="2022-10" db="EMBL/GenBank/DDBJ databases">
        <title>Culturing micro-colonial fungi from biological soil crusts in the Mojave desert and describing Neophaeococcomyces mojavensis, and introducing the new genera and species Taxawa tesnikishii.</title>
        <authorList>
            <person name="Kurbessoian T."/>
            <person name="Stajich J.E."/>
        </authorList>
    </citation>
    <scope>NUCLEOTIDE SEQUENCE</scope>
    <source>
        <strain evidence="1">TK_41</strain>
    </source>
</reference>
<proteinExistence type="predicted"/>
<evidence type="ECO:0000313" key="1">
    <source>
        <dbReference type="EMBL" id="KAJ9616657.1"/>
    </source>
</evidence>
<name>A0AA38XNF2_9EURO</name>
<dbReference type="AlphaFoldDB" id="A0AA38XNF2"/>
<evidence type="ECO:0000313" key="2">
    <source>
        <dbReference type="Proteomes" id="UP001172673"/>
    </source>
</evidence>
<sequence length="139" mass="15577">MRKAVIEHTQGNKGSAAVNHLSDATSPDDELLRVLLTDLELGPMQATEDLEDTDADPKEIDAIDHLQNHLNGNLQLLGHECCRDSMIRNNITCSYDALAIIEHVAIQLELNGASIQKRNRQHFNIIFNFVRLARVEDPI</sequence>
<dbReference type="EMBL" id="JAPDRK010000001">
    <property type="protein sequence ID" value="KAJ9616657.1"/>
    <property type="molecule type" value="Genomic_DNA"/>
</dbReference>
<comment type="caution">
    <text evidence="1">The sequence shown here is derived from an EMBL/GenBank/DDBJ whole genome shotgun (WGS) entry which is preliminary data.</text>
</comment>
<dbReference type="Proteomes" id="UP001172673">
    <property type="component" value="Unassembled WGS sequence"/>
</dbReference>
<protein>
    <submittedName>
        <fullName evidence="1">Uncharacterized protein</fullName>
    </submittedName>
</protein>
<accession>A0AA38XNF2</accession>
<keyword evidence="2" id="KW-1185">Reference proteome</keyword>
<organism evidence="1 2">
    <name type="scientific">Cladophialophora chaetospira</name>
    <dbReference type="NCBI Taxonomy" id="386627"/>
    <lineage>
        <taxon>Eukaryota</taxon>
        <taxon>Fungi</taxon>
        <taxon>Dikarya</taxon>
        <taxon>Ascomycota</taxon>
        <taxon>Pezizomycotina</taxon>
        <taxon>Eurotiomycetes</taxon>
        <taxon>Chaetothyriomycetidae</taxon>
        <taxon>Chaetothyriales</taxon>
        <taxon>Herpotrichiellaceae</taxon>
        <taxon>Cladophialophora</taxon>
    </lineage>
</organism>
<gene>
    <name evidence="1" type="ORF">H2200_000376</name>
</gene>